<dbReference type="PANTHER" id="PTHR33567:SF3">
    <property type="entry name" value="CHROMATE ION TRANSPORTER (EUROFUNG)"/>
    <property type="match status" value="1"/>
</dbReference>
<evidence type="ECO:0000313" key="9">
    <source>
        <dbReference type="Proteomes" id="UP000289841"/>
    </source>
</evidence>
<dbReference type="AlphaFoldDB" id="A0A449BFP6"/>
<evidence type="ECO:0000256" key="5">
    <source>
        <dbReference type="ARBA" id="ARBA00022989"/>
    </source>
</evidence>
<comment type="similarity">
    <text evidence="2">Belongs to the chromate ion transporter (CHR) (TC 2.A.51) family.</text>
</comment>
<evidence type="ECO:0000256" key="3">
    <source>
        <dbReference type="ARBA" id="ARBA00022475"/>
    </source>
</evidence>
<dbReference type="PIRSF" id="PIRSF004810">
    <property type="entry name" value="ChrA"/>
    <property type="match status" value="1"/>
</dbReference>
<dbReference type="Proteomes" id="UP000289841">
    <property type="component" value="Chromosome"/>
</dbReference>
<comment type="subcellular location">
    <subcellularLocation>
        <location evidence="1">Cell membrane</location>
        <topology evidence="1">Multi-pass membrane protein</topology>
    </subcellularLocation>
</comment>
<evidence type="ECO:0000256" key="7">
    <source>
        <dbReference type="SAM" id="Phobius"/>
    </source>
</evidence>
<proteinExistence type="inferred from homology"/>
<dbReference type="EMBL" id="LR215048">
    <property type="protein sequence ID" value="VEU81274.1"/>
    <property type="molecule type" value="Genomic_DNA"/>
</dbReference>
<keyword evidence="9" id="KW-1185">Reference proteome</keyword>
<evidence type="ECO:0000256" key="2">
    <source>
        <dbReference type="ARBA" id="ARBA00005262"/>
    </source>
</evidence>
<keyword evidence="3" id="KW-1003">Cell membrane</keyword>
<feature type="transmembrane region" description="Helical" evidence="7">
    <location>
        <begin position="113"/>
        <end position="132"/>
    </location>
</feature>
<gene>
    <name evidence="8" type="ORF">NCTC10138_01672</name>
</gene>
<dbReference type="NCBIfam" id="TIGR00937">
    <property type="entry name" value="2A51"/>
    <property type="match status" value="1"/>
</dbReference>
<feature type="transmembrane region" description="Helical" evidence="7">
    <location>
        <begin position="77"/>
        <end position="101"/>
    </location>
</feature>
<dbReference type="GO" id="GO:0005886">
    <property type="term" value="C:plasma membrane"/>
    <property type="evidence" value="ECO:0007669"/>
    <property type="project" value="UniProtKB-SubCell"/>
</dbReference>
<dbReference type="PANTHER" id="PTHR33567">
    <property type="entry name" value="CHROMATE ION TRANSPORTER (EUROFUNG)"/>
    <property type="match status" value="1"/>
</dbReference>
<feature type="transmembrane region" description="Helical" evidence="7">
    <location>
        <begin position="378"/>
        <end position="399"/>
    </location>
</feature>
<feature type="transmembrane region" description="Helical" evidence="7">
    <location>
        <begin position="194"/>
        <end position="213"/>
    </location>
</feature>
<keyword evidence="6 7" id="KW-0472">Membrane</keyword>
<keyword evidence="5 7" id="KW-1133">Transmembrane helix</keyword>
<name>A0A449BFP6_HAPAX</name>
<feature type="transmembrane region" description="Helical" evidence="7">
    <location>
        <begin position="144"/>
        <end position="174"/>
    </location>
</feature>
<dbReference type="STRING" id="1278311.GCA_000428705_01632"/>
<evidence type="ECO:0000256" key="4">
    <source>
        <dbReference type="ARBA" id="ARBA00022692"/>
    </source>
</evidence>
<keyword evidence="4 7" id="KW-0812">Transmembrane</keyword>
<protein>
    <submittedName>
        <fullName evidence="8">Chromate transporter, chromate ion transporter (CHR) family</fullName>
    </submittedName>
</protein>
<evidence type="ECO:0000256" key="6">
    <source>
        <dbReference type="ARBA" id="ARBA00023136"/>
    </source>
</evidence>
<feature type="transmembrane region" description="Helical" evidence="7">
    <location>
        <begin position="326"/>
        <end position="346"/>
    </location>
</feature>
<organism evidence="8 9">
    <name type="scientific">Haploplasma axanthum</name>
    <name type="common">Acholeplasma axanthum</name>
    <dbReference type="NCBI Taxonomy" id="29552"/>
    <lineage>
        <taxon>Bacteria</taxon>
        <taxon>Bacillati</taxon>
        <taxon>Mycoplasmatota</taxon>
        <taxon>Mollicutes</taxon>
        <taxon>Acholeplasmatales</taxon>
        <taxon>Acholeplasmataceae</taxon>
        <taxon>Haploplasma</taxon>
    </lineage>
</organism>
<evidence type="ECO:0000256" key="1">
    <source>
        <dbReference type="ARBA" id="ARBA00004651"/>
    </source>
</evidence>
<evidence type="ECO:0000313" key="8">
    <source>
        <dbReference type="EMBL" id="VEU81274.1"/>
    </source>
</evidence>
<feature type="transmembrane region" description="Helical" evidence="7">
    <location>
        <begin position="225"/>
        <end position="244"/>
    </location>
</feature>
<dbReference type="OrthoDB" id="9788907at2"/>
<feature type="transmembrane region" description="Helical" evidence="7">
    <location>
        <begin position="290"/>
        <end position="314"/>
    </location>
</feature>
<accession>A0A449BFP6</accession>
<dbReference type="InterPro" id="IPR014047">
    <property type="entry name" value="Chr_Tranpt_l_chain"/>
</dbReference>
<dbReference type="Pfam" id="PF02417">
    <property type="entry name" value="Chromate_transp"/>
    <property type="match status" value="2"/>
</dbReference>
<sequence length="409" mass="45438">MGKVKWHVFLWDVFLASLGSYGGPEAHYGIFSSLLVQKRKYITEEELTEKIGLYAIIPGPSSTQTVTSIGYHVGGPVLAILTFLVWAFPAIIIMSLIGVFFTVISGHEGWRPIMTYLPAIAVSFIIYAAYSLSKKVLKKLKDWIVYALMLILGILLVGYSMWIVPIMLLLGGSIYLMPHRKEQTIIDDKLKPKWLILIVVIGIAILNEGLRIWFNSNLVILFTSFYRYGYSVIGGGQIVIPLMIQDLVQAQSLISLNDFLSGYAIDQAVPGPLFSFAAFISSRSFANSNFAFLAGLIGGISIFLPGLLLVFFIFPLWKKSRKIKKIRYFLSGVSVTAASLILMTAINQTIKLPVGFAVYGVVIIGALLLISKKVPAPLIVLLAAILGFVIWINNFIRFYHSKLKELLKF</sequence>
<reference evidence="8 9" key="1">
    <citation type="submission" date="2019-01" db="EMBL/GenBank/DDBJ databases">
        <authorList>
            <consortium name="Pathogen Informatics"/>
        </authorList>
    </citation>
    <scope>NUCLEOTIDE SEQUENCE [LARGE SCALE GENOMIC DNA]</scope>
    <source>
        <strain evidence="8 9">NCTC10138</strain>
    </source>
</reference>
<dbReference type="InterPro" id="IPR003370">
    <property type="entry name" value="Chromate_transpt"/>
</dbReference>
<dbReference type="KEGG" id="aaxa:NCTC10138_01672"/>
<feature type="transmembrane region" description="Helical" evidence="7">
    <location>
        <begin position="352"/>
        <end position="371"/>
    </location>
</feature>
<dbReference type="GO" id="GO:0015109">
    <property type="term" value="F:chromate transmembrane transporter activity"/>
    <property type="evidence" value="ECO:0007669"/>
    <property type="project" value="InterPro"/>
</dbReference>